<reference evidence="2" key="1">
    <citation type="submission" date="2023-04" db="EMBL/GenBank/DDBJ databases">
        <authorList>
            <consortium name="ELIXIR-Norway"/>
        </authorList>
    </citation>
    <scope>NUCLEOTIDE SEQUENCE [LARGE SCALE GENOMIC DNA]</scope>
</reference>
<dbReference type="EMBL" id="OX460345">
    <property type="protein sequence ID" value="CAI9173580.1"/>
    <property type="molecule type" value="Genomic_DNA"/>
</dbReference>
<feature type="compositionally biased region" description="Low complexity" evidence="1">
    <location>
        <begin position="1"/>
        <end position="14"/>
    </location>
</feature>
<dbReference type="Proteomes" id="UP001176941">
    <property type="component" value="Chromosome 34"/>
</dbReference>
<evidence type="ECO:0000313" key="3">
    <source>
        <dbReference type="Proteomes" id="UP001176941"/>
    </source>
</evidence>
<feature type="compositionally biased region" description="Low complexity" evidence="1">
    <location>
        <begin position="58"/>
        <end position="68"/>
    </location>
</feature>
<feature type="compositionally biased region" description="Pro residues" evidence="1">
    <location>
        <begin position="99"/>
        <end position="109"/>
    </location>
</feature>
<feature type="region of interest" description="Disordered" evidence="1">
    <location>
        <begin position="1"/>
        <end position="116"/>
    </location>
</feature>
<keyword evidence="3" id="KW-1185">Reference proteome</keyword>
<sequence length="130" mass="12692">MAGAARRPASFSSSPPAPKRLGAPASHARGASELQGPEVAGRGPGWARRAAADEAPRGSGSASAAAGKTPRRRRGPRRREAGADSATASAAGSSLSGSPPLPPRLPASPSPSVHAPGAAALRGKVVGLLV</sequence>
<organism evidence="2 3">
    <name type="scientific">Rangifer tarandus platyrhynchus</name>
    <name type="common">Svalbard reindeer</name>
    <dbReference type="NCBI Taxonomy" id="3082113"/>
    <lineage>
        <taxon>Eukaryota</taxon>
        <taxon>Metazoa</taxon>
        <taxon>Chordata</taxon>
        <taxon>Craniata</taxon>
        <taxon>Vertebrata</taxon>
        <taxon>Euteleostomi</taxon>
        <taxon>Mammalia</taxon>
        <taxon>Eutheria</taxon>
        <taxon>Laurasiatheria</taxon>
        <taxon>Artiodactyla</taxon>
        <taxon>Ruminantia</taxon>
        <taxon>Pecora</taxon>
        <taxon>Cervidae</taxon>
        <taxon>Odocoileinae</taxon>
        <taxon>Rangifer</taxon>
    </lineage>
</organism>
<protein>
    <submittedName>
        <fullName evidence="2">Uncharacterized protein</fullName>
    </submittedName>
</protein>
<gene>
    <name evidence="2" type="ORF">MRATA1EN1_LOCUS22542</name>
</gene>
<name>A0ABN8ZI47_RANTA</name>
<proteinExistence type="predicted"/>
<feature type="compositionally biased region" description="Low complexity" evidence="1">
    <location>
        <begin position="83"/>
        <end position="98"/>
    </location>
</feature>
<accession>A0ABN8ZI47</accession>
<evidence type="ECO:0000313" key="2">
    <source>
        <dbReference type="EMBL" id="CAI9173580.1"/>
    </source>
</evidence>
<evidence type="ECO:0000256" key="1">
    <source>
        <dbReference type="SAM" id="MobiDB-lite"/>
    </source>
</evidence>